<evidence type="ECO:0000256" key="1">
    <source>
        <dbReference type="SAM" id="MobiDB-lite"/>
    </source>
</evidence>
<feature type="signal peptide" evidence="2">
    <location>
        <begin position="1"/>
        <end position="19"/>
    </location>
</feature>
<sequence>MTATFLFHIFSYLFELSVADRFSDYYEHNLAHYEAPKDLYVFSILLLMTINTLFCYESATVQPSNYNTAFLMSNPGPSSYIAMPGLAGAPTGIPPPISVRQPPHSHNHTLSSRAPIARTDAEL</sequence>
<evidence type="ECO:0000313" key="3">
    <source>
        <dbReference type="EMBL" id="CAD9776662.1"/>
    </source>
</evidence>
<protein>
    <submittedName>
        <fullName evidence="3">Uncharacterized protein</fullName>
    </submittedName>
</protein>
<evidence type="ECO:0000256" key="2">
    <source>
        <dbReference type="SAM" id="SignalP"/>
    </source>
</evidence>
<proteinExistence type="predicted"/>
<keyword evidence="2" id="KW-0732">Signal</keyword>
<feature type="chain" id="PRO_5030666410" evidence="2">
    <location>
        <begin position="20"/>
        <end position="123"/>
    </location>
</feature>
<accession>A0A7S2U3G2</accession>
<reference evidence="3" key="1">
    <citation type="submission" date="2021-01" db="EMBL/GenBank/DDBJ databases">
        <authorList>
            <person name="Corre E."/>
            <person name="Pelletier E."/>
            <person name="Niang G."/>
            <person name="Scheremetjew M."/>
            <person name="Finn R."/>
            <person name="Kale V."/>
            <person name="Holt S."/>
            <person name="Cochrane G."/>
            <person name="Meng A."/>
            <person name="Brown T."/>
            <person name="Cohen L."/>
        </authorList>
    </citation>
    <scope>NUCLEOTIDE SEQUENCE</scope>
    <source>
        <strain evidence="3">CCMP622</strain>
    </source>
</reference>
<dbReference type="EMBL" id="HBHP01033593">
    <property type="protein sequence ID" value="CAD9776662.1"/>
    <property type="molecule type" value="Transcribed_RNA"/>
</dbReference>
<dbReference type="AlphaFoldDB" id="A0A7S2U3G2"/>
<name>A0A7S2U3G2_9EUKA</name>
<gene>
    <name evidence="3" type="ORF">LSP00402_LOCUS20676</name>
</gene>
<feature type="region of interest" description="Disordered" evidence="1">
    <location>
        <begin position="94"/>
        <end position="123"/>
    </location>
</feature>
<organism evidence="3">
    <name type="scientific">Lotharella oceanica</name>
    <dbReference type="NCBI Taxonomy" id="641309"/>
    <lineage>
        <taxon>Eukaryota</taxon>
        <taxon>Sar</taxon>
        <taxon>Rhizaria</taxon>
        <taxon>Cercozoa</taxon>
        <taxon>Chlorarachniophyceae</taxon>
        <taxon>Lotharella</taxon>
    </lineage>
</organism>